<evidence type="ECO:0000256" key="2">
    <source>
        <dbReference type="ARBA" id="ARBA00022741"/>
    </source>
</evidence>
<dbReference type="AlphaFoldDB" id="T1HDG9"/>
<dbReference type="Pfam" id="PF13234">
    <property type="entry name" value="MTR4_beta-barrel"/>
    <property type="match status" value="1"/>
</dbReference>
<dbReference type="InterPro" id="IPR025696">
    <property type="entry name" value="Beta-barrel_MTR4"/>
</dbReference>
<dbReference type="InterPro" id="IPR011545">
    <property type="entry name" value="DEAD/DEAH_box_helicase_dom"/>
</dbReference>
<dbReference type="STRING" id="13249.T1HDG9"/>
<dbReference type="Gene3D" id="3.40.50.300">
    <property type="entry name" value="P-loop containing nucleotide triphosphate hydrolases"/>
    <property type="match status" value="2"/>
</dbReference>
<dbReference type="RefSeq" id="XP_073991557.1">
    <property type="nucleotide sequence ID" value="XM_074135456.1"/>
</dbReference>
<dbReference type="GO" id="GO:0006401">
    <property type="term" value="P:RNA catabolic process"/>
    <property type="evidence" value="ECO:0007669"/>
    <property type="project" value="InterPro"/>
</dbReference>
<dbReference type="FunFam" id="1.10.3380.30:FF:000002">
    <property type="entry name" value="superkiller viralicidic activity 2-like 2"/>
    <property type="match status" value="1"/>
</dbReference>
<keyword evidence="2" id="KW-0547">Nucleotide-binding</keyword>
<dbReference type="Proteomes" id="UP000015103">
    <property type="component" value="Unassembled WGS sequence"/>
</dbReference>
<dbReference type="FunFam" id="3.40.50.300:FF:000083">
    <property type="entry name" value="ATP-dependent RNA helicase DOB1"/>
    <property type="match status" value="1"/>
</dbReference>
<name>T1HDG9_RHOPR</name>
<dbReference type="FunCoup" id="T1HDG9">
    <property type="interactions" value="2036"/>
</dbReference>
<evidence type="ECO:0000313" key="8">
    <source>
        <dbReference type="Proteomes" id="UP000015103"/>
    </source>
</evidence>
<dbReference type="Pfam" id="PF21408">
    <property type="entry name" value="MTR4-like_stalk"/>
    <property type="match status" value="1"/>
</dbReference>
<dbReference type="SUPFAM" id="SSF52540">
    <property type="entry name" value="P-loop containing nucleoside triphosphate hydrolases"/>
    <property type="match status" value="1"/>
</dbReference>
<keyword evidence="8" id="KW-1185">Reference proteome</keyword>
<dbReference type="Pfam" id="PF00270">
    <property type="entry name" value="DEAD"/>
    <property type="match status" value="1"/>
</dbReference>
<reference evidence="7" key="1">
    <citation type="submission" date="2015-05" db="UniProtKB">
        <authorList>
            <consortium name="EnsemblMetazoa"/>
        </authorList>
    </citation>
    <scope>IDENTIFICATION</scope>
</reference>
<sequence>MDVFNVFEDNTEEESTDLPSSRLRDIIEKRKRDVADEKLLNKKLKNTENNVDKSVNDNTETIENDTEKDSSFTELKIDEVGEFKNNGNLIECDDNHVKGLDPNLLNRAKLRSPQIKVHVVEALELCVHEVALPPDIDYRPLPRPKKLLKEYKFLLDPFQKEAIMCIENDESVLVSAHTSSGKTVVGEYSIIKSLKQKQRVIYTTPIKALSNQKYREFQEEFGDVGLITGDVTINPTAGCLIMTTEILRNMLYRGSEIIREVSWVIFDEIHYMRDKERGVVWEETLILLPDNVHFVFLSATIPNARQFAEWVAHLHHQPCHVVYTDYRPTPLQHYIFPIGGDALHLVVDEKGAFNERNFDIVMKLVSNTGKVKKTENKQFRGLNNEGKETACLKIVRMVMEKNLAPAIIFSFSKKECEIYAMQIAKLDFNTRDEKKLVDEIFENAMDVLSEEDRSLPQVENVLPLLRRGIGIHHGGLLPILKETIEVLFSEGLIKALFATETFAMGLNMPARTVIFTSIKKFDGSQNRCLTSGEYIQMSGRAGRRGLDDKGTVIVMFDEPLSPASAKDLLQGKADALNSAFHLSYNMILNLIRVDDINPEYLLDKSFFQFQNHAKIPKLREEYDELEKKIAQIKISDEKKISSYKQLNMEKEVLMKEYLAFVHKPNNLKQYLRPGRLIKVKTVGDKELGWAMLLNYRHVSSSHPLKDNPTIDIDVLIMIDPKSTAKNPQKCLPGITGQMVIITMPHTNILQLSSVCVVLPRDLRVEDNMTTAKIAYKEVEERFKGEFPLLDPLKMIRNSTPRIAVVEEQLASLEQKIKDHNAKDFEDLDKRLETLHEKDKLVAARNNLEAEIDRSLSLLQMDELKCRKRVLRRLEFCTESDVITLKGRVACEISSADELLLTELLFSGVFNDLTPQQATSLLSCFVCEEKNPGTTKMAEELMKPLRLGKDIAKRIANIFLEAKMEVDRDMYVDQMKPFLMDAVLAWCNGVTFLEICKMTDVFEGNIIRCLRLLEELLRQLIQAAKTLGNQDLEAKFNEGIKLIKRDIVFAASLYL</sequence>
<keyword evidence="5" id="KW-0067">ATP-binding</keyword>
<dbReference type="Pfam" id="PF00271">
    <property type="entry name" value="Helicase_C"/>
    <property type="match status" value="1"/>
</dbReference>
<dbReference type="SMART" id="SM00490">
    <property type="entry name" value="HELICc"/>
    <property type="match status" value="1"/>
</dbReference>
<dbReference type="SMART" id="SM00487">
    <property type="entry name" value="DEXDc"/>
    <property type="match status" value="1"/>
</dbReference>
<dbReference type="GO" id="GO:0003724">
    <property type="term" value="F:RNA helicase activity"/>
    <property type="evidence" value="ECO:0007669"/>
    <property type="project" value="InterPro"/>
</dbReference>
<dbReference type="GO" id="GO:0016787">
    <property type="term" value="F:hydrolase activity"/>
    <property type="evidence" value="ECO:0007669"/>
    <property type="project" value="UniProtKB-KW"/>
</dbReference>
<evidence type="ECO:0000313" key="7">
    <source>
        <dbReference type="EnsemblMetazoa" id="RPRC002086-PA"/>
    </source>
</evidence>
<dbReference type="FunFam" id="3.40.50.300:FF:000141">
    <property type="entry name" value="ATP-dependent RNA helicase DOB1"/>
    <property type="match status" value="1"/>
</dbReference>
<dbReference type="PROSITE" id="PS51192">
    <property type="entry name" value="HELICASE_ATP_BIND_1"/>
    <property type="match status" value="1"/>
</dbReference>
<evidence type="ECO:0000256" key="4">
    <source>
        <dbReference type="ARBA" id="ARBA00022806"/>
    </source>
</evidence>
<dbReference type="Gene3D" id="2.40.30.300">
    <property type="match status" value="1"/>
</dbReference>
<dbReference type="VEuPathDB" id="VectorBase:RPRC002086"/>
<dbReference type="GO" id="GO:0005524">
    <property type="term" value="F:ATP binding"/>
    <property type="evidence" value="ECO:0007669"/>
    <property type="project" value="UniProtKB-KW"/>
</dbReference>
<organism evidence="7 8">
    <name type="scientific">Rhodnius prolixus</name>
    <name type="common">Triatomid bug</name>
    <dbReference type="NCBI Taxonomy" id="13249"/>
    <lineage>
        <taxon>Eukaryota</taxon>
        <taxon>Metazoa</taxon>
        <taxon>Ecdysozoa</taxon>
        <taxon>Arthropoda</taxon>
        <taxon>Hexapoda</taxon>
        <taxon>Insecta</taxon>
        <taxon>Pterygota</taxon>
        <taxon>Neoptera</taxon>
        <taxon>Paraneoptera</taxon>
        <taxon>Hemiptera</taxon>
        <taxon>Heteroptera</taxon>
        <taxon>Panheteroptera</taxon>
        <taxon>Cimicomorpha</taxon>
        <taxon>Reduviidae</taxon>
        <taxon>Triatominae</taxon>
        <taxon>Rhodnius</taxon>
    </lineage>
</organism>
<dbReference type="InParanoid" id="T1HDG9"/>
<dbReference type="InterPro" id="IPR018247">
    <property type="entry name" value="EF_Hand_1_Ca_BS"/>
</dbReference>
<dbReference type="SMART" id="SM01142">
    <property type="entry name" value="DSHCT"/>
    <property type="match status" value="1"/>
</dbReference>
<dbReference type="PANTHER" id="PTHR12131">
    <property type="entry name" value="ATP-DEPENDENT RNA AND DNA HELICASE"/>
    <property type="match status" value="1"/>
</dbReference>
<keyword evidence="6" id="KW-0539">Nucleus</keyword>
<evidence type="ECO:0000256" key="5">
    <source>
        <dbReference type="ARBA" id="ARBA00022840"/>
    </source>
</evidence>
<evidence type="ECO:0000256" key="3">
    <source>
        <dbReference type="ARBA" id="ARBA00022801"/>
    </source>
</evidence>
<dbReference type="EnsemblMetazoa" id="RPRC002086-RA">
    <property type="protein sequence ID" value="RPRC002086-PA"/>
    <property type="gene ID" value="RPRC002086"/>
</dbReference>
<dbReference type="InterPro" id="IPR012961">
    <property type="entry name" value="Ski2/MTR4_C"/>
</dbReference>
<dbReference type="InterPro" id="IPR050699">
    <property type="entry name" value="RNA-DNA_Helicase"/>
</dbReference>
<dbReference type="PIRSF" id="PIRSF005198">
    <property type="entry name" value="Antiviral_helicase_SKI2"/>
    <property type="match status" value="1"/>
</dbReference>
<dbReference type="PANTHER" id="PTHR12131:SF7">
    <property type="entry name" value="EXOSOME RNA HELICASE MTR4"/>
    <property type="match status" value="1"/>
</dbReference>
<dbReference type="GeneID" id="141458000"/>
<dbReference type="eggNOG" id="KOG0948">
    <property type="taxonomic scope" value="Eukaryota"/>
</dbReference>
<dbReference type="InterPro" id="IPR027417">
    <property type="entry name" value="P-loop_NTPase"/>
</dbReference>
<proteinExistence type="predicted"/>
<dbReference type="PROSITE" id="PS00018">
    <property type="entry name" value="EF_HAND_1"/>
    <property type="match status" value="1"/>
</dbReference>
<dbReference type="HOGENOM" id="CLU_002902_0_1_1"/>
<comment type="subcellular location">
    <subcellularLocation>
        <location evidence="1">Nucleus</location>
    </subcellularLocation>
</comment>
<dbReference type="CDD" id="cd18795">
    <property type="entry name" value="SF2_C_Ski2"/>
    <property type="match status" value="1"/>
</dbReference>
<protein>
    <submittedName>
        <fullName evidence="7">Uncharacterized protein</fullName>
    </submittedName>
</protein>
<dbReference type="InterPro" id="IPR014001">
    <property type="entry name" value="Helicase_ATP-bd"/>
</dbReference>
<dbReference type="InterPro" id="IPR001650">
    <property type="entry name" value="Helicase_C-like"/>
</dbReference>
<keyword evidence="3" id="KW-0378">Hydrolase</keyword>
<accession>T1HDG9</accession>
<evidence type="ECO:0000256" key="6">
    <source>
        <dbReference type="ARBA" id="ARBA00023242"/>
    </source>
</evidence>
<evidence type="ECO:0000256" key="1">
    <source>
        <dbReference type="ARBA" id="ARBA00004123"/>
    </source>
</evidence>
<dbReference type="CDD" id="cd18024">
    <property type="entry name" value="DEXHc_Mtr4-like"/>
    <property type="match status" value="1"/>
</dbReference>
<dbReference type="InterPro" id="IPR048392">
    <property type="entry name" value="MTR4-like_stalk"/>
</dbReference>
<dbReference type="GO" id="GO:0005634">
    <property type="term" value="C:nucleus"/>
    <property type="evidence" value="ECO:0007669"/>
    <property type="project" value="UniProtKB-SubCell"/>
</dbReference>
<dbReference type="InterPro" id="IPR016438">
    <property type="entry name" value="SKI2-like"/>
</dbReference>
<dbReference type="EMBL" id="ACPB03010138">
    <property type="status" value="NOT_ANNOTATED_CDS"/>
    <property type="molecule type" value="Genomic_DNA"/>
</dbReference>
<dbReference type="Pfam" id="PF08148">
    <property type="entry name" value="DSHCT"/>
    <property type="match status" value="1"/>
</dbReference>
<dbReference type="GO" id="GO:0000460">
    <property type="term" value="P:maturation of 5.8S rRNA"/>
    <property type="evidence" value="ECO:0007669"/>
    <property type="project" value="TreeGrafter"/>
</dbReference>
<keyword evidence="4" id="KW-0347">Helicase</keyword>
<dbReference type="Gene3D" id="1.10.3380.30">
    <property type="match status" value="1"/>
</dbReference>
<dbReference type="GO" id="GO:0003723">
    <property type="term" value="F:RNA binding"/>
    <property type="evidence" value="ECO:0007669"/>
    <property type="project" value="InterPro"/>
</dbReference>
<dbReference type="PROSITE" id="PS51194">
    <property type="entry name" value="HELICASE_CTER"/>
    <property type="match status" value="1"/>
</dbReference>
<dbReference type="OMA" id="IMLKNYN"/>